<dbReference type="RefSeq" id="WP_149473225.1">
    <property type="nucleotide sequence ID" value="NZ_JAGGMB010000015.1"/>
</dbReference>
<evidence type="ECO:0000259" key="9">
    <source>
        <dbReference type="Pfam" id="PF12704"/>
    </source>
</evidence>
<feature type="transmembrane region" description="Helical" evidence="7">
    <location>
        <begin position="299"/>
        <end position="324"/>
    </location>
</feature>
<evidence type="ECO:0000256" key="1">
    <source>
        <dbReference type="ARBA" id="ARBA00004651"/>
    </source>
</evidence>
<accession>A0A9X0YUV4</accession>
<dbReference type="Proteomes" id="UP001138793">
    <property type="component" value="Unassembled WGS sequence"/>
</dbReference>
<evidence type="ECO:0000256" key="7">
    <source>
        <dbReference type="SAM" id="Phobius"/>
    </source>
</evidence>
<reference evidence="10" key="1">
    <citation type="submission" date="2021-03" db="EMBL/GenBank/DDBJ databases">
        <title>Genomic Encyclopedia of Type Strains, Phase IV (KMG-IV): sequencing the most valuable type-strain genomes for metagenomic binning, comparative biology and taxonomic classification.</title>
        <authorList>
            <person name="Goeker M."/>
        </authorList>
    </citation>
    <scope>NUCLEOTIDE SEQUENCE</scope>
    <source>
        <strain evidence="10">DSM 107338</strain>
    </source>
</reference>
<organism evidence="10 11">
    <name type="scientific">Oceanobacillus polygoni</name>
    <dbReference type="NCBI Taxonomy" id="1235259"/>
    <lineage>
        <taxon>Bacteria</taxon>
        <taxon>Bacillati</taxon>
        <taxon>Bacillota</taxon>
        <taxon>Bacilli</taxon>
        <taxon>Bacillales</taxon>
        <taxon>Bacillaceae</taxon>
        <taxon>Oceanobacillus</taxon>
    </lineage>
</organism>
<dbReference type="InterPro" id="IPR003838">
    <property type="entry name" value="ABC3_permease_C"/>
</dbReference>
<dbReference type="PANTHER" id="PTHR30572:SF4">
    <property type="entry name" value="ABC TRANSPORTER PERMEASE YTRF"/>
    <property type="match status" value="1"/>
</dbReference>
<feature type="domain" description="ABC3 transporter permease C-terminal" evidence="8">
    <location>
        <begin position="310"/>
        <end position="436"/>
    </location>
</feature>
<dbReference type="GO" id="GO:0022857">
    <property type="term" value="F:transmembrane transporter activity"/>
    <property type="evidence" value="ECO:0007669"/>
    <property type="project" value="TreeGrafter"/>
</dbReference>
<evidence type="ECO:0000256" key="5">
    <source>
        <dbReference type="ARBA" id="ARBA00023136"/>
    </source>
</evidence>
<keyword evidence="5 7" id="KW-0472">Membrane</keyword>
<feature type="transmembrane region" description="Helical" evidence="7">
    <location>
        <begin position="21"/>
        <end position="45"/>
    </location>
</feature>
<feature type="transmembrane region" description="Helical" evidence="7">
    <location>
        <begin position="405"/>
        <end position="427"/>
    </location>
</feature>
<comment type="similarity">
    <text evidence="6">Belongs to the ABC-4 integral membrane protein family.</text>
</comment>
<dbReference type="PROSITE" id="PS51257">
    <property type="entry name" value="PROKAR_LIPOPROTEIN"/>
    <property type="match status" value="1"/>
</dbReference>
<evidence type="ECO:0000256" key="6">
    <source>
        <dbReference type="ARBA" id="ARBA00038076"/>
    </source>
</evidence>
<evidence type="ECO:0000256" key="3">
    <source>
        <dbReference type="ARBA" id="ARBA00022692"/>
    </source>
</evidence>
<name>A0A9X0YUV4_9BACI</name>
<keyword evidence="2" id="KW-1003">Cell membrane</keyword>
<evidence type="ECO:0000259" key="8">
    <source>
        <dbReference type="Pfam" id="PF02687"/>
    </source>
</evidence>
<protein>
    <submittedName>
        <fullName evidence="10">Acetoin utilization transport system permease protein</fullName>
    </submittedName>
</protein>
<feature type="domain" description="MacB-like periplasmic core" evidence="9">
    <location>
        <begin position="21"/>
        <end position="280"/>
    </location>
</feature>
<keyword evidence="3 7" id="KW-0812">Transmembrane</keyword>
<proteinExistence type="inferred from homology"/>
<dbReference type="PANTHER" id="PTHR30572">
    <property type="entry name" value="MEMBRANE COMPONENT OF TRANSPORTER-RELATED"/>
    <property type="match status" value="1"/>
</dbReference>
<feature type="transmembrane region" description="Helical" evidence="7">
    <location>
        <begin position="361"/>
        <end position="385"/>
    </location>
</feature>
<keyword evidence="11" id="KW-1185">Reference proteome</keyword>
<comment type="caution">
    <text evidence="10">The sequence shown here is derived from an EMBL/GenBank/DDBJ whole genome shotgun (WGS) entry which is preliminary data.</text>
</comment>
<evidence type="ECO:0000313" key="11">
    <source>
        <dbReference type="Proteomes" id="UP001138793"/>
    </source>
</evidence>
<evidence type="ECO:0000256" key="2">
    <source>
        <dbReference type="ARBA" id="ARBA00022475"/>
    </source>
</evidence>
<dbReference type="Pfam" id="PF12704">
    <property type="entry name" value="MacB_PCD"/>
    <property type="match status" value="1"/>
</dbReference>
<gene>
    <name evidence="10" type="ORF">J2Z64_003596</name>
</gene>
<dbReference type="InterPro" id="IPR025857">
    <property type="entry name" value="MacB_PCD"/>
</dbReference>
<evidence type="ECO:0000256" key="4">
    <source>
        <dbReference type="ARBA" id="ARBA00022989"/>
    </source>
</evidence>
<comment type="subcellular location">
    <subcellularLocation>
        <location evidence="1">Cell membrane</location>
        <topology evidence="1">Multi-pass membrane protein</topology>
    </subcellularLocation>
</comment>
<evidence type="ECO:0000313" key="10">
    <source>
        <dbReference type="EMBL" id="MBP2079298.1"/>
    </source>
</evidence>
<keyword evidence="4 7" id="KW-1133">Transmembrane helix</keyword>
<dbReference type="InterPro" id="IPR050250">
    <property type="entry name" value="Macrolide_Exporter_MacB"/>
</dbReference>
<dbReference type="GO" id="GO:0005886">
    <property type="term" value="C:plasma membrane"/>
    <property type="evidence" value="ECO:0007669"/>
    <property type="project" value="UniProtKB-SubCell"/>
</dbReference>
<dbReference type="AlphaFoldDB" id="A0A9X0YUV4"/>
<dbReference type="Pfam" id="PF02687">
    <property type="entry name" value="FtsX"/>
    <property type="match status" value="1"/>
</dbReference>
<dbReference type="EMBL" id="JAGGMB010000015">
    <property type="protein sequence ID" value="MBP2079298.1"/>
    <property type="molecule type" value="Genomic_DNA"/>
</dbReference>
<dbReference type="OrthoDB" id="9770099at2"/>
<sequence length="446" mass="49573">MKIKDQFRFVRQNIKKNKVRTGMTILATAMGCTFLIVLASVGYGLQESIVKDTLEQQIVTEIDVYGHISEDGNYRPLTMEDIDVLESIDNVNAVTRRNELRQFPTFSLDEYKSETTTVAAHFPSEIASGMELDEGRLPEKPNEVVVGYHFLDYFVLDVEDENIYDETNGEIKEEYLYQADLIGKTLDMTVRKDEMTDDNEHSIPLTVVGILKEPTREWMQDQKVYISSDVFADVEAYTGTPGGELGVDVNALESTAADSFDNVKVYATNLEAVQAIVDELDDGNYASYSVVSEMKQINMLFTIMKTGLILVGTIAILIASIGIYNTMTMAVTERAPDIGIMKAIGAHPKTIKQIFLLESSYIGIIGALIGTVVAYVVSFLVNLGLPLIIEFAFKEELPEQLQFSMIPVSLVLIAVGICLLVTILSGLRPAKRATQIDVLKAMRREI</sequence>